<dbReference type="PANTHER" id="PTHR43117">
    <property type="entry name" value="OSMOPROTECTANT IMPORT ATP-BINDING PROTEIN OSMV"/>
    <property type="match status" value="1"/>
</dbReference>
<dbReference type="PROSITE" id="PS50893">
    <property type="entry name" value="ABC_TRANSPORTER_2"/>
    <property type="match status" value="1"/>
</dbReference>
<comment type="caution">
    <text evidence="8">The sequence shown here is derived from an EMBL/GenBank/DDBJ whole genome shotgun (WGS) entry which is preliminary data.</text>
</comment>
<keyword evidence="5" id="KW-0129">CBS domain</keyword>
<evidence type="ECO:0000256" key="2">
    <source>
        <dbReference type="ARBA" id="ARBA00022448"/>
    </source>
</evidence>
<dbReference type="Pfam" id="PF00571">
    <property type="entry name" value="CBS"/>
    <property type="match status" value="1"/>
</dbReference>
<keyword evidence="4 8" id="KW-0067">ATP-binding</keyword>
<dbReference type="SUPFAM" id="SSF52540">
    <property type="entry name" value="P-loop containing nucleoside triphosphate hydrolases"/>
    <property type="match status" value="1"/>
</dbReference>
<evidence type="ECO:0000256" key="1">
    <source>
        <dbReference type="ARBA" id="ARBA00005417"/>
    </source>
</evidence>
<dbReference type="EMBL" id="JAXCEH010000008">
    <property type="protein sequence ID" value="MFA1554974.1"/>
    <property type="molecule type" value="Genomic_DNA"/>
</dbReference>
<dbReference type="SUPFAM" id="SSF54631">
    <property type="entry name" value="CBS-domain pair"/>
    <property type="match status" value="1"/>
</dbReference>
<evidence type="ECO:0000313" key="8">
    <source>
        <dbReference type="EMBL" id="MFA1554974.1"/>
    </source>
</evidence>
<gene>
    <name evidence="8" type="ORF">SM436_14895</name>
</gene>
<dbReference type="InterPro" id="IPR003593">
    <property type="entry name" value="AAA+_ATPase"/>
</dbReference>
<feature type="domain" description="ABC transporter" evidence="6">
    <location>
        <begin position="21"/>
        <end position="258"/>
    </location>
</feature>
<accession>A0ABV4QXX7</accession>
<evidence type="ECO:0000256" key="5">
    <source>
        <dbReference type="PROSITE-ProRule" id="PRU00703"/>
    </source>
</evidence>
<dbReference type="Proteomes" id="UP001569904">
    <property type="component" value="Unassembled WGS sequence"/>
</dbReference>
<keyword evidence="3" id="KW-0547">Nucleotide-binding</keyword>
<dbReference type="InterPro" id="IPR027417">
    <property type="entry name" value="P-loop_NTPase"/>
</dbReference>
<proteinExistence type="inferred from homology"/>
<evidence type="ECO:0000259" key="6">
    <source>
        <dbReference type="PROSITE" id="PS50893"/>
    </source>
</evidence>
<organism evidence="8 9">
    <name type="scientific">Actinomadura chokoriensis</name>
    <dbReference type="NCBI Taxonomy" id="454156"/>
    <lineage>
        <taxon>Bacteria</taxon>
        <taxon>Bacillati</taxon>
        <taxon>Actinomycetota</taxon>
        <taxon>Actinomycetes</taxon>
        <taxon>Streptosporangiales</taxon>
        <taxon>Thermomonosporaceae</taxon>
        <taxon>Actinomadura</taxon>
    </lineage>
</organism>
<evidence type="ECO:0000313" key="9">
    <source>
        <dbReference type="Proteomes" id="UP001569904"/>
    </source>
</evidence>
<keyword evidence="2" id="KW-0813">Transport</keyword>
<dbReference type="PANTHER" id="PTHR43117:SF4">
    <property type="entry name" value="OSMOPROTECTANT IMPORT ATP-BINDING PROTEIN OSMV"/>
    <property type="match status" value="1"/>
</dbReference>
<dbReference type="GO" id="GO:0005524">
    <property type="term" value="F:ATP binding"/>
    <property type="evidence" value="ECO:0007669"/>
    <property type="project" value="UniProtKB-KW"/>
</dbReference>
<dbReference type="InterPro" id="IPR017871">
    <property type="entry name" value="ABC_transporter-like_CS"/>
</dbReference>
<evidence type="ECO:0000256" key="3">
    <source>
        <dbReference type="ARBA" id="ARBA00022741"/>
    </source>
</evidence>
<dbReference type="InterPro" id="IPR003439">
    <property type="entry name" value="ABC_transporter-like_ATP-bd"/>
</dbReference>
<keyword evidence="9" id="KW-1185">Reference proteome</keyword>
<dbReference type="InterPro" id="IPR046342">
    <property type="entry name" value="CBS_dom_sf"/>
</dbReference>
<dbReference type="InterPro" id="IPR000644">
    <property type="entry name" value="CBS_dom"/>
</dbReference>
<dbReference type="PROSITE" id="PS00211">
    <property type="entry name" value="ABC_TRANSPORTER_1"/>
    <property type="match status" value="1"/>
</dbReference>
<evidence type="ECO:0000256" key="4">
    <source>
        <dbReference type="ARBA" id="ARBA00022840"/>
    </source>
</evidence>
<reference evidence="8 9" key="1">
    <citation type="submission" date="2023-11" db="EMBL/GenBank/DDBJ databases">
        <title>Actinomadura monticuli sp. nov., isolated from volcanic ash.</title>
        <authorList>
            <person name="Lee S.D."/>
            <person name="Yang H."/>
            <person name="Kim I.S."/>
        </authorList>
    </citation>
    <scope>NUCLEOTIDE SEQUENCE [LARGE SCALE GENOMIC DNA]</scope>
    <source>
        <strain evidence="8 9">DSM 45346</strain>
    </source>
</reference>
<evidence type="ECO:0000259" key="7">
    <source>
        <dbReference type="PROSITE" id="PS51371"/>
    </source>
</evidence>
<sequence>MTESAATGTTEAGAPQRPEMIRLEGVSKRYPGQDVPAVDDLTLGVRDGEIVVLLGPSGCGKTTTLRLINRLIEPTAGRILLGGEDVTRADPDELRRRIGYVIQQVGLFPHMTIAANIGLIPRTLGWKKKRVRERVDELLDMIGLDPGTYRGRYPKELSGGEQQRVGVARALAADPPAMLMDEPFGAIDPITRERLQDAFLELQARIGKTIVLVTHDLTEALKLGDRIAMLGQRARLVQYDTPAAILAEPADEFVASFVGTGAAMRRLRLVEVGSIALPSARPGHAGGATVRSDQSLYDALDAMLRAGAESATVLDEDGRPAGTVSWSTIVRETPAPGGER</sequence>
<dbReference type="Gene3D" id="3.40.50.300">
    <property type="entry name" value="P-loop containing nucleotide triphosphate hydrolases"/>
    <property type="match status" value="1"/>
</dbReference>
<dbReference type="Pfam" id="PF00005">
    <property type="entry name" value="ABC_tran"/>
    <property type="match status" value="1"/>
</dbReference>
<protein>
    <submittedName>
        <fullName evidence="8">ABC transporter ATP-binding protein</fullName>
    </submittedName>
</protein>
<dbReference type="PROSITE" id="PS51371">
    <property type="entry name" value="CBS"/>
    <property type="match status" value="1"/>
</dbReference>
<feature type="domain" description="CBS" evidence="7">
    <location>
        <begin position="280"/>
        <end position="339"/>
    </location>
</feature>
<name>A0ABV4QXX7_9ACTN</name>
<comment type="similarity">
    <text evidence="1">Belongs to the ABC transporter superfamily.</text>
</comment>
<dbReference type="RefSeq" id="WP_371941637.1">
    <property type="nucleotide sequence ID" value="NZ_JAXCEH010000008.1"/>
</dbReference>
<dbReference type="SMART" id="SM00382">
    <property type="entry name" value="AAA"/>
    <property type="match status" value="1"/>
</dbReference>